<dbReference type="Proteomes" id="UP001530315">
    <property type="component" value="Unassembled WGS sequence"/>
</dbReference>
<dbReference type="SUPFAM" id="SSF82866">
    <property type="entry name" value="Multidrug efflux transporter AcrB transmembrane domain"/>
    <property type="match status" value="2"/>
</dbReference>
<reference evidence="10 11" key="1">
    <citation type="submission" date="2024-10" db="EMBL/GenBank/DDBJ databases">
        <title>Updated reference genomes for cyclostephanoid diatoms.</title>
        <authorList>
            <person name="Roberts W.R."/>
            <person name="Alverson A.J."/>
        </authorList>
    </citation>
    <scope>NUCLEOTIDE SEQUENCE [LARGE SCALE GENOMIC DNA]</scope>
    <source>
        <strain evidence="10 11">AJA276-08</strain>
    </source>
</reference>
<protein>
    <recommendedName>
        <fullName evidence="9">SSD domain-containing protein</fullName>
    </recommendedName>
</protein>
<organism evidence="10 11">
    <name type="scientific">Stephanodiscus triporus</name>
    <dbReference type="NCBI Taxonomy" id="2934178"/>
    <lineage>
        <taxon>Eukaryota</taxon>
        <taxon>Sar</taxon>
        <taxon>Stramenopiles</taxon>
        <taxon>Ochrophyta</taxon>
        <taxon>Bacillariophyta</taxon>
        <taxon>Coscinodiscophyceae</taxon>
        <taxon>Thalassiosirophycidae</taxon>
        <taxon>Stephanodiscales</taxon>
        <taxon>Stephanodiscaceae</taxon>
        <taxon>Stephanodiscus</taxon>
    </lineage>
</organism>
<keyword evidence="4 8" id="KW-0472">Membrane</keyword>
<dbReference type="PANTHER" id="PTHR45951">
    <property type="entry name" value="PROTEIN DISPATCHED-RELATED"/>
    <property type="match status" value="1"/>
</dbReference>
<evidence type="ECO:0000256" key="2">
    <source>
        <dbReference type="ARBA" id="ARBA00022692"/>
    </source>
</evidence>
<feature type="transmembrane region" description="Helical" evidence="8">
    <location>
        <begin position="1085"/>
        <end position="1111"/>
    </location>
</feature>
<dbReference type="EMBL" id="JALLAZ020000751">
    <property type="protein sequence ID" value="KAL3787980.1"/>
    <property type="molecule type" value="Genomic_DNA"/>
</dbReference>
<sequence length="1125" mass="125805">MPPEANLSSGSSKDDADDKGSDGGGSFDAFLTYLSDEGPPPPPIDVANIEEGVVEGLGLDDATDDSDTSLAKKAEEGHSATAAPATPANSPYPPSFFTNDRGNLKAVAFVVRRPCLVFNLLVSFCVILSFLLQVLVFRAAENGVPFTPPANEFDLSDVRSVQFDSYRLAKDEVQSSRKANEDGDKVTPKQSEVAAIAMWVFEAEEMGDDDPDNDYSGGGVFGSAESIRDMKEAYDIFIKDPAFKTQCLLDYRVWPGAAIDTSANSTEEKECIPPLTPLAMYYASEWDSEMVSYVIDELKDPEKMEIFNSLALCFTRGLYCEQVIDDVAPEDAVWAMELGANITSITTKFDMKGEMVKDFDQVTELASYLIQVDVFKGFVDFGFDFGFSAENPVSRYSRGIVFWGGPMVETNGTKEEGGGWESDPEDNDRKEFIKANYLEAMDEQSSMKHHATINSYYFMTAIIGDVILGIVTQDAMLALFSFAFIFLWLCLNTRSWFLAFVGLLQIMFSIPVAWFIFTVVFRIKYFATLNSLALFVVAAIGADDIFIFIDAYKQSRYHFHVLTDLETRMSWVYRRTGLAMGITSWTTCAAFLCTLTTPLPGLQSFGIFAALVIFIDYVLVMTMFCTAVIIYHNRYEDKAKFGCCCPCGPVDPSNTERARIAIEDSDGEIKRDFVSEFFRTKVARFIKVPLHRLAIFVVFFIWLGVAFWQASTLEATKANEQFLDENHPLQKSITILNEQFPTAEDDIGLKVYYVWGVDDVDRTGVNRLSEPSYHGKPVFVPEFDFNSQCQTDLLSLCDKLKTDSQYKQLIKRKDGLGLVYCFIEELAAFKVKGNLDDCDYVRKGEWRNETWQVDPGDFKSIMPEFLKQKTCYDDTQTETIGSRYQNEIGWDGLEMKFAAISSESLHLDPWGTDGESMTRKEYNQYVTIGEEQDKISKSCSGKVIMTDLDEKFVFMNNQAIYVKSAITSSIYAVVICFVVLLLSTRVVHLAFFASLNIMAVFVSVVGTMVMMGWNLGSVESTLIGIICGFAVDYVVHLAHAYEIAKGDTDARITEAFSDLGISVFNGMITSVGASVPLFFCQLQFFAKFGTFLCLTIAYSWVFANFVFMSLLAQLKIPLKEKGCRL</sequence>
<feature type="transmembrane region" description="Helical" evidence="8">
    <location>
        <begin position="578"/>
        <end position="599"/>
    </location>
</feature>
<keyword evidence="5" id="KW-0325">Glycoprotein</keyword>
<evidence type="ECO:0000256" key="6">
    <source>
        <dbReference type="ARBA" id="ARBA00038046"/>
    </source>
</evidence>
<gene>
    <name evidence="10" type="ORF">ACHAW5_007443</name>
</gene>
<comment type="similarity">
    <text evidence="6">Belongs to the dispatched family.</text>
</comment>
<name>A0ABD3PNT7_9STRA</name>
<dbReference type="PROSITE" id="PS50156">
    <property type="entry name" value="SSD"/>
    <property type="match status" value="1"/>
</dbReference>
<keyword evidence="3 8" id="KW-1133">Transmembrane helix</keyword>
<dbReference type="Pfam" id="PF12349">
    <property type="entry name" value="Sterol-sensing"/>
    <property type="match status" value="1"/>
</dbReference>
<evidence type="ECO:0000256" key="5">
    <source>
        <dbReference type="ARBA" id="ARBA00023180"/>
    </source>
</evidence>
<keyword evidence="2 8" id="KW-0812">Transmembrane</keyword>
<evidence type="ECO:0000256" key="3">
    <source>
        <dbReference type="ARBA" id="ARBA00022989"/>
    </source>
</evidence>
<dbReference type="Gene3D" id="1.20.1640.10">
    <property type="entry name" value="Multidrug efflux transporter AcrB transmembrane domain"/>
    <property type="match status" value="2"/>
</dbReference>
<dbReference type="InterPro" id="IPR053958">
    <property type="entry name" value="HMGCR/SNAP/NPC1-like_SSD"/>
</dbReference>
<feature type="transmembrane region" description="Helical" evidence="8">
    <location>
        <begin position="1021"/>
        <end position="1038"/>
    </location>
</feature>
<feature type="compositionally biased region" description="Basic and acidic residues" evidence="7">
    <location>
        <begin position="12"/>
        <end position="21"/>
    </location>
</feature>
<evidence type="ECO:0000313" key="10">
    <source>
        <dbReference type="EMBL" id="KAL3787980.1"/>
    </source>
</evidence>
<dbReference type="GO" id="GO:0016020">
    <property type="term" value="C:membrane"/>
    <property type="evidence" value="ECO:0007669"/>
    <property type="project" value="UniProtKB-SubCell"/>
</dbReference>
<dbReference type="PANTHER" id="PTHR45951:SF7">
    <property type="entry name" value="SSD DOMAIN-CONTAINING PROTEIN"/>
    <property type="match status" value="1"/>
</dbReference>
<feature type="transmembrane region" description="Helical" evidence="8">
    <location>
        <begin position="529"/>
        <end position="549"/>
    </location>
</feature>
<feature type="transmembrane region" description="Helical" evidence="8">
    <location>
        <begin position="605"/>
        <end position="631"/>
    </location>
</feature>
<feature type="transmembrane region" description="Helical" evidence="8">
    <location>
        <begin position="960"/>
        <end position="982"/>
    </location>
</feature>
<keyword evidence="11" id="KW-1185">Reference proteome</keyword>
<dbReference type="InterPro" id="IPR000731">
    <property type="entry name" value="SSD"/>
</dbReference>
<comment type="subcellular location">
    <subcellularLocation>
        <location evidence="1">Membrane</location>
        <topology evidence="1">Multi-pass membrane protein</topology>
    </subcellularLocation>
</comment>
<feature type="transmembrane region" description="Helical" evidence="8">
    <location>
        <begin position="456"/>
        <end position="489"/>
    </location>
</feature>
<feature type="transmembrane region" description="Helical" evidence="8">
    <location>
        <begin position="989"/>
        <end position="1015"/>
    </location>
</feature>
<dbReference type="AlphaFoldDB" id="A0ABD3PNT7"/>
<evidence type="ECO:0000256" key="7">
    <source>
        <dbReference type="SAM" id="MobiDB-lite"/>
    </source>
</evidence>
<feature type="transmembrane region" description="Helical" evidence="8">
    <location>
        <begin position="115"/>
        <end position="137"/>
    </location>
</feature>
<dbReference type="InterPro" id="IPR052081">
    <property type="entry name" value="Dispatched_Hh_regulator"/>
</dbReference>
<comment type="caution">
    <text evidence="10">The sequence shown here is derived from an EMBL/GenBank/DDBJ whole genome shotgun (WGS) entry which is preliminary data.</text>
</comment>
<feature type="region of interest" description="Disordered" evidence="7">
    <location>
        <begin position="1"/>
        <end position="94"/>
    </location>
</feature>
<evidence type="ECO:0000256" key="1">
    <source>
        <dbReference type="ARBA" id="ARBA00004141"/>
    </source>
</evidence>
<feature type="transmembrane region" description="Helical" evidence="8">
    <location>
        <begin position="693"/>
        <end position="711"/>
    </location>
</feature>
<feature type="transmembrane region" description="Helical" evidence="8">
    <location>
        <begin position="496"/>
        <end position="517"/>
    </location>
</feature>
<feature type="compositionally biased region" description="Low complexity" evidence="7">
    <location>
        <begin position="79"/>
        <end position="89"/>
    </location>
</feature>
<proteinExistence type="inferred from homology"/>
<evidence type="ECO:0000256" key="8">
    <source>
        <dbReference type="SAM" id="Phobius"/>
    </source>
</evidence>
<feature type="domain" description="SSD" evidence="9">
    <location>
        <begin position="465"/>
        <end position="630"/>
    </location>
</feature>
<evidence type="ECO:0000256" key="4">
    <source>
        <dbReference type="ARBA" id="ARBA00023136"/>
    </source>
</evidence>
<evidence type="ECO:0000259" key="9">
    <source>
        <dbReference type="PROSITE" id="PS50156"/>
    </source>
</evidence>
<evidence type="ECO:0000313" key="11">
    <source>
        <dbReference type="Proteomes" id="UP001530315"/>
    </source>
</evidence>
<accession>A0ABD3PNT7</accession>
<feature type="transmembrane region" description="Helical" evidence="8">
    <location>
        <begin position="1059"/>
        <end position="1079"/>
    </location>
</feature>